<evidence type="ECO:0000313" key="10">
    <source>
        <dbReference type="EMBL" id="MFD1778104.1"/>
    </source>
</evidence>
<evidence type="ECO:0000256" key="3">
    <source>
        <dbReference type="ARBA" id="ARBA00022448"/>
    </source>
</evidence>
<comment type="similarity">
    <text evidence="2 8">Belongs to the prokaryotic riboflavin transporter (P-RFT) (TC 2.A.87) family.</text>
</comment>
<evidence type="ECO:0000256" key="7">
    <source>
        <dbReference type="ARBA" id="ARBA00023136"/>
    </source>
</evidence>
<feature type="transmembrane region" description="Helical" evidence="9">
    <location>
        <begin position="107"/>
        <end position="133"/>
    </location>
</feature>
<reference evidence="11" key="1">
    <citation type="journal article" date="2019" name="Int. J. Syst. Evol. Microbiol.">
        <title>The Global Catalogue of Microorganisms (GCM) 10K type strain sequencing project: providing services to taxonomists for standard genome sequencing and annotation.</title>
        <authorList>
            <consortium name="The Broad Institute Genomics Platform"/>
            <consortium name="The Broad Institute Genome Sequencing Center for Infectious Disease"/>
            <person name="Wu L."/>
            <person name="Ma J."/>
        </authorList>
    </citation>
    <scope>NUCLEOTIDE SEQUENCE [LARGE SCALE GENOMIC DNA]</scope>
    <source>
        <strain evidence="11">CCUG 15531</strain>
    </source>
</reference>
<keyword evidence="3 8" id="KW-0813">Transport</keyword>
<evidence type="ECO:0000256" key="6">
    <source>
        <dbReference type="ARBA" id="ARBA00022989"/>
    </source>
</evidence>
<evidence type="ECO:0000256" key="4">
    <source>
        <dbReference type="ARBA" id="ARBA00022475"/>
    </source>
</evidence>
<accession>A0ABW4MLV3</accession>
<feature type="transmembrane region" description="Helical" evidence="9">
    <location>
        <begin position="45"/>
        <end position="63"/>
    </location>
</feature>
<keyword evidence="4 8" id="KW-1003">Cell membrane</keyword>
<dbReference type="PANTHER" id="PTHR38438">
    <property type="entry name" value="RIBOFLAVIN TRANSPORTER RIBU"/>
    <property type="match status" value="1"/>
</dbReference>
<dbReference type="Proteomes" id="UP001597227">
    <property type="component" value="Unassembled WGS sequence"/>
</dbReference>
<evidence type="ECO:0000313" key="11">
    <source>
        <dbReference type="Proteomes" id="UP001597227"/>
    </source>
</evidence>
<sequence>MKKIPLRQFVAIAMLSTISYILMFFNFPLPTFPSFLNVDFSDVPALLAALIFGPMAGILVELFKNMIDYFITGSETGVPVGHISNFVAGIIFVLTTYYIFKLLKTKLGLTIGLIGGTAMMAIIMSVLNYYVFLPAFNFFLNIPAMSSPETLKMVVYAILPFNLLKGLIVATIFMLLYARLHPWINKQASSI</sequence>
<keyword evidence="6 9" id="KW-1133">Transmembrane helix</keyword>
<keyword evidence="5 9" id="KW-0812">Transmembrane</keyword>
<keyword evidence="7 8" id="KW-0472">Membrane</keyword>
<dbReference type="PIRSF" id="PIRSF037778">
    <property type="entry name" value="UCP037778_transp_RibU"/>
    <property type="match status" value="1"/>
</dbReference>
<dbReference type="RefSeq" id="WP_099363305.1">
    <property type="nucleotide sequence ID" value="NZ_JBHUEK010000007.1"/>
</dbReference>
<dbReference type="EMBL" id="JBHUEK010000007">
    <property type="protein sequence ID" value="MFD1778104.1"/>
    <property type="molecule type" value="Genomic_DNA"/>
</dbReference>
<feature type="transmembrane region" description="Helical" evidence="9">
    <location>
        <begin position="153"/>
        <end position="177"/>
    </location>
</feature>
<dbReference type="Gene3D" id="1.10.1760.20">
    <property type="match status" value="1"/>
</dbReference>
<protein>
    <recommendedName>
        <fullName evidence="8">Riboflavin transporter</fullName>
    </recommendedName>
</protein>
<evidence type="ECO:0000256" key="8">
    <source>
        <dbReference type="PIRNR" id="PIRNR037778"/>
    </source>
</evidence>
<proteinExistence type="inferred from homology"/>
<dbReference type="Pfam" id="PF12822">
    <property type="entry name" value="ECF_trnsprt"/>
    <property type="match status" value="1"/>
</dbReference>
<feature type="transmembrane region" description="Helical" evidence="9">
    <location>
        <begin position="83"/>
        <end position="100"/>
    </location>
</feature>
<evidence type="ECO:0000256" key="5">
    <source>
        <dbReference type="ARBA" id="ARBA00022692"/>
    </source>
</evidence>
<dbReference type="PANTHER" id="PTHR38438:SF1">
    <property type="entry name" value="RIBOFLAVIN TRANSPORTER RIBU"/>
    <property type="match status" value="1"/>
</dbReference>
<evidence type="ECO:0000256" key="9">
    <source>
        <dbReference type="SAM" id="Phobius"/>
    </source>
</evidence>
<comment type="function">
    <text evidence="8">Probably a riboflavin-binding protein that interacts with the energy-coupling factor (ECF) ABC-transporter complex.</text>
</comment>
<dbReference type="InterPro" id="IPR024529">
    <property type="entry name" value="ECF_trnsprt_substrate-spec"/>
</dbReference>
<comment type="subcellular location">
    <subcellularLocation>
        <location evidence="1">Cell membrane</location>
        <topology evidence="1">Multi-pass membrane protein</topology>
    </subcellularLocation>
</comment>
<evidence type="ECO:0000256" key="1">
    <source>
        <dbReference type="ARBA" id="ARBA00004651"/>
    </source>
</evidence>
<organism evidence="10 11">
    <name type="scientific">Fredinandcohnia salidurans</name>
    <dbReference type="NCBI Taxonomy" id="2595041"/>
    <lineage>
        <taxon>Bacteria</taxon>
        <taxon>Bacillati</taxon>
        <taxon>Bacillota</taxon>
        <taxon>Bacilli</taxon>
        <taxon>Bacillales</taxon>
        <taxon>Bacillaceae</taxon>
        <taxon>Fredinandcohnia</taxon>
    </lineage>
</organism>
<name>A0ABW4MLV3_9BACI</name>
<comment type="caution">
    <text evidence="10">The sequence shown here is derived from an EMBL/GenBank/DDBJ whole genome shotgun (WGS) entry which is preliminary data.</text>
</comment>
<dbReference type="InterPro" id="IPR025720">
    <property type="entry name" value="RibU"/>
</dbReference>
<feature type="transmembrane region" description="Helical" evidence="9">
    <location>
        <begin position="6"/>
        <end position="25"/>
    </location>
</feature>
<gene>
    <name evidence="10" type="ORF">ACFSFW_05445</name>
</gene>
<keyword evidence="11" id="KW-1185">Reference proteome</keyword>
<evidence type="ECO:0000256" key="2">
    <source>
        <dbReference type="ARBA" id="ARBA00005540"/>
    </source>
</evidence>